<dbReference type="PANTHER" id="PTHR24201:SF16">
    <property type="entry name" value="ANKYRIN-1-LIKE-RELATED"/>
    <property type="match status" value="1"/>
</dbReference>
<dbReference type="Pfam" id="PF12796">
    <property type="entry name" value="Ank_2"/>
    <property type="match status" value="1"/>
</dbReference>
<dbReference type="SUPFAM" id="SSF48403">
    <property type="entry name" value="Ankyrin repeat"/>
    <property type="match status" value="1"/>
</dbReference>
<dbReference type="PROSITE" id="PS50088">
    <property type="entry name" value="ANK_REPEAT"/>
    <property type="match status" value="2"/>
</dbReference>
<protein>
    <recommendedName>
        <fullName evidence="6">Ankyrin repeat protein</fullName>
    </recommendedName>
</protein>
<dbReference type="Gene3D" id="1.25.40.20">
    <property type="entry name" value="Ankyrin repeat-containing domain"/>
    <property type="match status" value="2"/>
</dbReference>
<name>A0A7Y0EFM7_9CLOT</name>
<dbReference type="EMBL" id="JABBNI010000014">
    <property type="protein sequence ID" value="NMM62619.1"/>
    <property type="molecule type" value="Genomic_DNA"/>
</dbReference>
<evidence type="ECO:0000313" key="5">
    <source>
        <dbReference type="Proteomes" id="UP000537131"/>
    </source>
</evidence>
<dbReference type="InterPro" id="IPR050776">
    <property type="entry name" value="Ank_Repeat/CDKN_Inhibitor"/>
</dbReference>
<keyword evidence="5" id="KW-1185">Reference proteome</keyword>
<evidence type="ECO:0000256" key="3">
    <source>
        <dbReference type="PROSITE-ProRule" id="PRU00023"/>
    </source>
</evidence>
<evidence type="ECO:0000256" key="2">
    <source>
        <dbReference type="ARBA" id="ARBA00023043"/>
    </source>
</evidence>
<comment type="caution">
    <text evidence="4">The sequence shown here is derived from an EMBL/GenBank/DDBJ whole genome shotgun (WGS) entry which is preliminary data.</text>
</comment>
<keyword evidence="2 3" id="KW-0040">ANK repeat</keyword>
<feature type="repeat" description="ANK" evidence="3">
    <location>
        <begin position="116"/>
        <end position="148"/>
    </location>
</feature>
<reference evidence="4 5" key="1">
    <citation type="submission" date="2020-06" db="EMBL/GenBank/DDBJ databases">
        <title>Complete Genome Sequence of Clostridium muelleri sp. nov. P21T, an Acid-Alcohol Producing Acetogen Isolated from Old Hay.</title>
        <authorList>
            <person name="Duncan K.E."/>
            <person name="Tanner R.S."/>
        </authorList>
    </citation>
    <scope>NUCLEOTIDE SEQUENCE [LARGE SCALE GENOMIC DNA]</scope>
    <source>
        <strain evidence="4 5">P21</strain>
    </source>
</reference>
<dbReference type="PANTHER" id="PTHR24201">
    <property type="entry name" value="ANK_REP_REGION DOMAIN-CONTAINING PROTEIN"/>
    <property type="match status" value="1"/>
</dbReference>
<evidence type="ECO:0000256" key="1">
    <source>
        <dbReference type="ARBA" id="ARBA00022737"/>
    </source>
</evidence>
<dbReference type="InterPro" id="IPR036770">
    <property type="entry name" value="Ankyrin_rpt-contain_sf"/>
</dbReference>
<sequence>MNLGIFSNIFSSNYKSIYTSIRKGNIDEIKDYLNESNNSNSNFQLQSILHYAIDNCENNYFKTIELLINSNVDINSHHSKFSETPLHRLCARATPHIDIITMLLEKGAEVNATNISGKTPVFYCSFSYSVELLNLLIRYGADINIKDKYENTLLHDDYINCLDEHFEEFLKVLLNFGFDINSKNALGLTPLALCRNEKINNILVKYGGI</sequence>
<accession>A0A7Y0EFM7</accession>
<dbReference type="InterPro" id="IPR002110">
    <property type="entry name" value="Ankyrin_rpt"/>
</dbReference>
<evidence type="ECO:0000313" key="4">
    <source>
        <dbReference type="EMBL" id="NMM62619.1"/>
    </source>
</evidence>
<keyword evidence="1" id="KW-0677">Repeat</keyword>
<proteinExistence type="predicted"/>
<feature type="repeat" description="ANK" evidence="3">
    <location>
        <begin position="81"/>
        <end position="115"/>
    </location>
</feature>
<dbReference type="AlphaFoldDB" id="A0A7Y0EFM7"/>
<dbReference type="SMART" id="SM00248">
    <property type="entry name" value="ANK"/>
    <property type="match status" value="4"/>
</dbReference>
<evidence type="ECO:0008006" key="6">
    <source>
        <dbReference type="Google" id="ProtNLM"/>
    </source>
</evidence>
<gene>
    <name evidence="4" type="ORF">HBE96_07915</name>
</gene>
<dbReference type="PROSITE" id="PS50297">
    <property type="entry name" value="ANK_REP_REGION"/>
    <property type="match status" value="2"/>
</dbReference>
<organism evidence="4 5">
    <name type="scientific">Clostridium muellerianum</name>
    <dbReference type="NCBI Taxonomy" id="2716538"/>
    <lineage>
        <taxon>Bacteria</taxon>
        <taxon>Bacillati</taxon>
        <taxon>Bacillota</taxon>
        <taxon>Clostridia</taxon>
        <taxon>Eubacteriales</taxon>
        <taxon>Clostridiaceae</taxon>
        <taxon>Clostridium</taxon>
    </lineage>
</organism>
<dbReference type="Proteomes" id="UP000537131">
    <property type="component" value="Unassembled WGS sequence"/>
</dbReference>